<evidence type="ECO:0008006" key="4">
    <source>
        <dbReference type="Google" id="ProtNLM"/>
    </source>
</evidence>
<dbReference type="AlphaFoldDB" id="A0A8T0VGT7"/>
<feature type="signal peptide" evidence="1">
    <location>
        <begin position="1"/>
        <end position="19"/>
    </location>
</feature>
<gene>
    <name evidence="2" type="ORF">PVAP13_2NG297700</name>
</gene>
<dbReference type="Proteomes" id="UP000823388">
    <property type="component" value="Chromosome 2N"/>
</dbReference>
<keyword evidence="3" id="KW-1185">Reference proteome</keyword>
<accession>A0A8T0VGT7</accession>
<comment type="caution">
    <text evidence="2">The sequence shown here is derived from an EMBL/GenBank/DDBJ whole genome shotgun (WGS) entry which is preliminary data.</text>
</comment>
<feature type="chain" id="PRO_5035791201" description="ACT domain-containing protein" evidence="1">
    <location>
        <begin position="20"/>
        <end position="214"/>
    </location>
</feature>
<evidence type="ECO:0000313" key="3">
    <source>
        <dbReference type="Proteomes" id="UP000823388"/>
    </source>
</evidence>
<dbReference type="EMBL" id="CM029040">
    <property type="protein sequence ID" value="KAG2633988.1"/>
    <property type="molecule type" value="Genomic_DNA"/>
</dbReference>
<dbReference type="PANTHER" id="PTHR33087:SF51">
    <property type="entry name" value="CCHC-TYPE DOMAIN-CONTAINING PROTEIN"/>
    <property type="match status" value="1"/>
</dbReference>
<evidence type="ECO:0000313" key="2">
    <source>
        <dbReference type="EMBL" id="KAG2633988.1"/>
    </source>
</evidence>
<dbReference type="InterPro" id="IPR053253">
    <property type="entry name" value="Sex_diff_modulator"/>
</dbReference>
<organism evidence="2 3">
    <name type="scientific">Panicum virgatum</name>
    <name type="common">Blackwell switchgrass</name>
    <dbReference type="NCBI Taxonomy" id="38727"/>
    <lineage>
        <taxon>Eukaryota</taxon>
        <taxon>Viridiplantae</taxon>
        <taxon>Streptophyta</taxon>
        <taxon>Embryophyta</taxon>
        <taxon>Tracheophyta</taxon>
        <taxon>Spermatophyta</taxon>
        <taxon>Magnoliopsida</taxon>
        <taxon>Liliopsida</taxon>
        <taxon>Poales</taxon>
        <taxon>Poaceae</taxon>
        <taxon>PACMAD clade</taxon>
        <taxon>Panicoideae</taxon>
        <taxon>Panicodae</taxon>
        <taxon>Paniceae</taxon>
        <taxon>Panicinae</taxon>
        <taxon>Panicum</taxon>
        <taxon>Panicum sect. Hiantes</taxon>
    </lineage>
</organism>
<proteinExistence type="predicted"/>
<dbReference type="PANTHER" id="PTHR33087">
    <property type="entry name" value="OS07G0539200 PROTEIN"/>
    <property type="match status" value="1"/>
</dbReference>
<protein>
    <recommendedName>
        <fullName evidence="4">ACT domain-containing protein</fullName>
    </recommendedName>
</protein>
<sequence length="214" mass="23443">MAFNGRLWLWASSVTHLQAAQQSWPPTLDAASRRRFLPLRTPVTQSLTPPWRRIVGGHTATGDRFPLPRRVISRLVVIAQREERLAGRALSLSVIADNPGSLSESILPAIAQRFEIEESLLSIHNLGPASFLLISPDDITATRILNDGRPLSIPPGRLHAMRWSCFFSSSAALFSSAVEVEIRGIPTHALDLETASQLLSDCCVPCVVHLDTAI</sequence>
<name>A0A8T0VGT7_PANVG</name>
<reference evidence="2" key="1">
    <citation type="submission" date="2020-05" db="EMBL/GenBank/DDBJ databases">
        <title>WGS assembly of Panicum virgatum.</title>
        <authorList>
            <person name="Lovell J.T."/>
            <person name="Jenkins J."/>
            <person name="Shu S."/>
            <person name="Juenger T.E."/>
            <person name="Schmutz J."/>
        </authorList>
    </citation>
    <scope>NUCLEOTIDE SEQUENCE</scope>
    <source>
        <strain evidence="2">AP13</strain>
    </source>
</reference>
<evidence type="ECO:0000256" key="1">
    <source>
        <dbReference type="SAM" id="SignalP"/>
    </source>
</evidence>
<keyword evidence="1" id="KW-0732">Signal</keyword>